<dbReference type="PROSITE" id="PS51318">
    <property type="entry name" value="TAT"/>
    <property type="match status" value="1"/>
</dbReference>
<dbReference type="InterPro" id="IPR011050">
    <property type="entry name" value="Pectin_lyase_fold/virulence"/>
</dbReference>
<feature type="domain" description="Right handed beta helix" evidence="2">
    <location>
        <begin position="259"/>
        <end position="392"/>
    </location>
</feature>
<evidence type="ECO:0000256" key="1">
    <source>
        <dbReference type="SAM" id="MobiDB-lite"/>
    </source>
</evidence>
<feature type="compositionally biased region" description="Polar residues" evidence="1">
    <location>
        <begin position="94"/>
        <end position="110"/>
    </location>
</feature>
<dbReference type="Pfam" id="PF13229">
    <property type="entry name" value="Beta_helix"/>
    <property type="match status" value="1"/>
</dbReference>
<evidence type="ECO:0000259" key="2">
    <source>
        <dbReference type="Pfam" id="PF13229"/>
    </source>
</evidence>
<dbReference type="InterPro" id="IPR039448">
    <property type="entry name" value="Beta_helix"/>
</dbReference>
<accession>A0A7D5P5B6</accession>
<dbReference type="RefSeq" id="WP_179907822.1">
    <property type="nucleotide sequence ID" value="NZ_CP058910.1"/>
</dbReference>
<gene>
    <name evidence="3" type="ORF">HZS55_11580</name>
</gene>
<dbReference type="SUPFAM" id="SSF51126">
    <property type="entry name" value="Pectin lyase-like"/>
    <property type="match status" value="1"/>
</dbReference>
<organism evidence="3 4">
    <name type="scientific">Halosimplex rubrum</name>
    <dbReference type="NCBI Taxonomy" id="869889"/>
    <lineage>
        <taxon>Archaea</taxon>
        <taxon>Methanobacteriati</taxon>
        <taxon>Methanobacteriota</taxon>
        <taxon>Stenosarchaea group</taxon>
        <taxon>Halobacteria</taxon>
        <taxon>Halobacteriales</taxon>
        <taxon>Haloarculaceae</taxon>
        <taxon>Halosimplex</taxon>
    </lineage>
</organism>
<dbReference type="Proteomes" id="UP000509667">
    <property type="component" value="Chromosome"/>
</dbReference>
<evidence type="ECO:0000313" key="4">
    <source>
        <dbReference type="Proteomes" id="UP000509667"/>
    </source>
</evidence>
<reference evidence="3 4" key="1">
    <citation type="submission" date="2020-07" db="EMBL/GenBank/DDBJ databases">
        <title>Halosimplex pelagicum sp. nov. and Halosimplex rubrum sp. nov., isolated from salted brown alga Laminaria, and emended description of the genus Halosimplex.</title>
        <authorList>
            <person name="Cui H."/>
        </authorList>
    </citation>
    <scope>NUCLEOTIDE SEQUENCE [LARGE SCALE GENOMIC DNA]</scope>
    <source>
        <strain evidence="3 4">R27</strain>
    </source>
</reference>
<name>A0A7D5P5B6_9EURY</name>
<dbReference type="GeneID" id="56078513"/>
<dbReference type="InterPro" id="IPR006311">
    <property type="entry name" value="TAT_signal"/>
</dbReference>
<protein>
    <submittedName>
        <fullName evidence="3">Right-handed parallel beta-helix repeat-containing protein</fullName>
    </submittedName>
</protein>
<sequence>MVFGNQSETMGDETRDDRNAGLPGGSGGFGRRSFLTAAAAAAAAPLVTGGGRAAQGSGGRRRIEIDSTGSKAVNYEFTATGAVEPVRGDAEGNDSVTENGDGTRTATGSVGSWGRDTYTFEGRITAFSPTKGDFELRVDGTRVDPSAVANEKTLNSLPAASGVLGGGKGYPDAVPKSAATTVVSTIDGLEQALNGASSGDVVYVDGSATIQAGKRELTVPSGVTLASNRGIDGAKGGEIHAGEVHGEGPIHTENQVRITGVRITAPNDEYMEYTRPVHSGVVVGGRGCEIDNVEIAGFTYSGVKLLRSARIHHSHIHSNPMDGLGYGIVCIGGGSTLIEYNRFNYNRHSVANQGTAGYEVRYNHFGDKAVAYQVGTHRPGATTLKIHHNTFVPTKHINSGEDPESHVSIRGVPDDVADIHHNWFHNPKQPAPGRGTESIIQPHSNQFRNVNFDANHYGAKKPSDPTIGCPR</sequence>
<keyword evidence="4" id="KW-1185">Reference proteome</keyword>
<dbReference type="KEGG" id="hrr:HZS55_11580"/>
<evidence type="ECO:0000313" key="3">
    <source>
        <dbReference type="EMBL" id="QLH77898.1"/>
    </source>
</evidence>
<feature type="region of interest" description="Disordered" evidence="1">
    <location>
        <begin position="1"/>
        <end position="27"/>
    </location>
</feature>
<dbReference type="OrthoDB" id="202667at2157"/>
<feature type="region of interest" description="Disordered" evidence="1">
    <location>
        <begin position="85"/>
        <end position="110"/>
    </location>
</feature>
<proteinExistence type="predicted"/>
<dbReference type="EMBL" id="CP058910">
    <property type="protein sequence ID" value="QLH77898.1"/>
    <property type="molecule type" value="Genomic_DNA"/>
</dbReference>
<dbReference type="AlphaFoldDB" id="A0A7D5P5B6"/>